<evidence type="ECO:0000256" key="1">
    <source>
        <dbReference type="SAM" id="MobiDB-lite"/>
    </source>
</evidence>
<organism evidence="2 3">
    <name type="scientific">Coturnix japonica</name>
    <name type="common">Japanese quail</name>
    <name type="synonym">Coturnix coturnix japonica</name>
    <dbReference type="NCBI Taxonomy" id="93934"/>
    <lineage>
        <taxon>Eukaryota</taxon>
        <taxon>Metazoa</taxon>
        <taxon>Chordata</taxon>
        <taxon>Craniata</taxon>
        <taxon>Vertebrata</taxon>
        <taxon>Euteleostomi</taxon>
        <taxon>Archelosauria</taxon>
        <taxon>Archosauria</taxon>
        <taxon>Dinosauria</taxon>
        <taxon>Saurischia</taxon>
        <taxon>Theropoda</taxon>
        <taxon>Coelurosauria</taxon>
        <taxon>Aves</taxon>
        <taxon>Neognathae</taxon>
        <taxon>Galloanserae</taxon>
        <taxon>Galliformes</taxon>
        <taxon>Phasianidae</taxon>
        <taxon>Perdicinae</taxon>
        <taxon>Coturnix</taxon>
    </lineage>
</organism>
<dbReference type="AlphaFoldDB" id="A0A8C2T294"/>
<dbReference type="Proteomes" id="UP000694412">
    <property type="component" value="Chromosome 24"/>
</dbReference>
<accession>A0A8C2T294</accession>
<sequence length="86" mass="9371">GPDSPRCHPRGAQIPSCCFTHAQCCFIHAQCCFIHAQCCFTHAQCCFIHAQCCFIHACMHSTGFSMHTASAPPPPPNAMARAQVRP</sequence>
<reference evidence="2" key="1">
    <citation type="submission" date="2015-11" db="EMBL/GenBank/DDBJ databases">
        <authorList>
            <consortium name="International Coturnix japonica Genome Analysis Consortium"/>
            <person name="Warren W."/>
            <person name="Burt D.W."/>
            <person name="Antin P.B."/>
            <person name="Lanford R."/>
            <person name="Gros J."/>
            <person name="Wilson R.K."/>
        </authorList>
    </citation>
    <scope>NUCLEOTIDE SEQUENCE [LARGE SCALE GENOMIC DNA]</scope>
</reference>
<protein>
    <submittedName>
        <fullName evidence="2">Uncharacterized protein</fullName>
    </submittedName>
</protein>
<keyword evidence="3" id="KW-1185">Reference proteome</keyword>
<feature type="region of interest" description="Disordered" evidence="1">
    <location>
        <begin position="66"/>
        <end position="86"/>
    </location>
</feature>
<reference evidence="2" key="2">
    <citation type="submission" date="2025-08" db="UniProtKB">
        <authorList>
            <consortium name="Ensembl"/>
        </authorList>
    </citation>
    <scope>IDENTIFICATION</scope>
</reference>
<evidence type="ECO:0000313" key="3">
    <source>
        <dbReference type="Proteomes" id="UP000694412"/>
    </source>
</evidence>
<name>A0A8C2T294_COTJA</name>
<reference evidence="2" key="3">
    <citation type="submission" date="2025-09" db="UniProtKB">
        <authorList>
            <consortium name="Ensembl"/>
        </authorList>
    </citation>
    <scope>IDENTIFICATION</scope>
</reference>
<evidence type="ECO:0000313" key="2">
    <source>
        <dbReference type="Ensembl" id="ENSCJPP00005007124.1"/>
    </source>
</evidence>
<proteinExistence type="predicted"/>
<dbReference type="Ensembl" id="ENSCJPT00005011060.1">
    <property type="protein sequence ID" value="ENSCJPP00005007124.1"/>
    <property type="gene ID" value="ENSCJPG00005006574.1"/>
</dbReference>